<accession>A0A7I8V5R6</accession>
<evidence type="ECO:0000256" key="1">
    <source>
        <dbReference type="SAM" id="MobiDB-lite"/>
    </source>
</evidence>
<proteinExistence type="predicted"/>
<name>A0A7I8V5R6_9ANNE</name>
<gene>
    <name evidence="2" type="ORF">DGYR_LOCUS411</name>
</gene>
<dbReference type="AlphaFoldDB" id="A0A7I8V5R6"/>
<comment type="caution">
    <text evidence="2">The sequence shown here is derived from an EMBL/GenBank/DDBJ whole genome shotgun (WGS) entry which is preliminary data.</text>
</comment>
<feature type="compositionally biased region" description="Basic and acidic residues" evidence="1">
    <location>
        <begin position="20"/>
        <end position="34"/>
    </location>
</feature>
<feature type="region of interest" description="Disordered" evidence="1">
    <location>
        <begin position="20"/>
        <end position="45"/>
    </location>
</feature>
<keyword evidence="3" id="KW-1185">Reference proteome</keyword>
<protein>
    <submittedName>
        <fullName evidence="2">Uncharacterized protein</fullName>
    </submittedName>
</protein>
<evidence type="ECO:0000313" key="2">
    <source>
        <dbReference type="EMBL" id="CAD5111070.1"/>
    </source>
</evidence>
<dbReference type="EMBL" id="CAJFCJ010000001">
    <property type="protein sequence ID" value="CAD5111070.1"/>
    <property type="molecule type" value="Genomic_DNA"/>
</dbReference>
<evidence type="ECO:0000313" key="3">
    <source>
        <dbReference type="Proteomes" id="UP000549394"/>
    </source>
</evidence>
<organism evidence="2 3">
    <name type="scientific">Dimorphilus gyrociliatus</name>
    <dbReference type="NCBI Taxonomy" id="2664684"/>
    <lineage>
        <taxon>Eukaryota</taxon>
        <taxon>Metazoa</taxon>
        <taxon>Spiralia</taxon>
        <taxon>Lophotrochozoa</taxon>
        <taxon>Annelida</taxon>
        <taxon>Polychaeta</taxon>
        <taxon>Polychaeta incertae sedis</taxon>
        <taxon>Dinophilidae</taxon>
        <taxon>Dimorphilus</taxon>
    </lineage>
</organism>
<dbReference type="Proteomes" id="UP000549394">
    <property type="component" value="Unassembled WGS sequence"/>
</dbReference>
<reference evidence="2 3" key="1">
    <citation type="submission" date="2020-08" db="EMBL/GenBank/DDBJ databases">
        <authorList>
            <person name="Hejnol A."/>
        </authorList>
    </citation>
    <scope>NUCLEOTIDE SEQUENCE [LARGE SCALE GENOMIC DNA]</scope>
</reference>
<sequence>MKGIKDVQYFIQEGRKSQIEIKEQRDKVDEKFETSEETSDPQQSYFEAENNFCCTSLENNDSLNSTEAQDNKPINLSTYWGMHNTKFKDNNNNTDIESFPDKSKLWLKDLTYLTPGVKLPPTLTKGKGQVFISKKSRPINRFDFLSDQKDD</sequence>